<dbReference type="PANTHER" id="PTHR13032:SF6">
    <property type="entry name" value="MITOCHONDRIAL IMPORT INNER MEMBRANE TRANSLOCASE SUBUNIT TIM21"/>
    <property type="match status" value="1"/>
</dbReference>
<dbReference type="InterPro" id="IPR013261">
    <property type="entry name" value="Tim21"/>
</dbReference>
<comment type="function">
    <text evidence="9">Essential component of the TIM23 complex, a complex that mediates the translocation of transit peptide-containing proteins across the mitochondrial inner membrane.</text>
</comment>
<keyword evidence="6 9" id="KW-1133">Transmembrane helix</keyword>
<evidence type="ECO:0000256" key="4">
    <source>
        <dbReference type="ARBA" id="ARBA00022692"/>
    </source>
</evidence>
<evidence type="ECO:0000313" key="11">
    <source>
        <dbReference type="Proteomes" id="UP001590950"/>
    </source>
</evidence>
<keyword evidence="9" id="KW-0813">Transport</keyword>
<evidence type="ECO:0000256" key="5">
    <source>
        <dbReference type="ARBA" id="ARBA00022946"/>
    </source>
</evidence>
<dbReference type="Gene3D" id="3.10.450.320">
    <property type="entry name" value="Mitochondrial import inner membrane translocase subunit Tim21"/>
    <property type="match status" value="1"/>
</dbReference>
<dbReference type="Pfam" id="PF08294">
    <property type="entry name" value="TIM21"/>
    <property type="match status" value="1"/>
</dbReference>
<comment type="subcellular location">
    <subcellularLocation>
        <location evidence="9">Mitochondrion inner membrane</location>
        <topology evidence="9">Single-pass membrane protein</topology>
    </subcellularLocation>
    <subcellularLocation>
        <location evidence="1">Mitochondrion membrane</location>
        <topology evidence="1">Single-pass membrane protein</topology>
    </subcellularLocation>
</comment>
<reference evidence="10 11" key="1">
    <citation type="submission" date="2024-09" db="EMBL/GenBank/DDBJ databases">
        <title>Rethinking Asexuality: The Enigmatic Case of Functional Sexual Genes in Lepraria (Stereocaulaceae).</title>
        <authorList>
            <person name="Doellman M."/>
            <person name="Sun Y."/>
            <person name="Barcenas-Pena A."/>
            <person name="Lumbsch H.T."/>
            <person name="Grewe F."/>
        </authorList>
    </citation>
    <scope>NUCLEOTIDE SEQUENCE [LARGE SCALE GENOMIC DNA]</scope>
    <source>
        <strain evidence="10 11">Mercado 3170</strain>
    </source>
</reference>
<keyword evidence="7 9" id="KW-0496">Mitochondrion</keyword>
<keyword evidence="4 9" id="KW-0812">Transmembrane</keyword>
<keyword evidence="9" id="KW-0653">Protein transport</keyword>
<comment type="similarity">
    <text evidence="2 9">Belongs to the TIM21 family.</text>
</comment>
<protein>
    <recommendedName>
        <fullName evidence="3 9">Mitochondrial import inner membrane translocase subunit Tim21</fullName>
    </recommendedName>
</protein>
<proteinExistence type="inferred from homology"/>
<comment type="caution">
    <text evidence="10">The sequence shown here is derived from an EMBL/GenBank/DDBJ whole genome shotgun (WGS) entry which is preliminary data.</text>
</comment>
<keyword evidence="11" id="KW-1185">Reference proteome</keyword>
<evidence type="ECO:0000256" key="6">
    <source>
        <dbReference type="ARBA" id="ARBA00022989"/>
    </source>
</evidence>
<name>A0ABR4A4Z2_9LECA</name>
<keyword evidence="9" id="KW-0999">Mitochondrion inner membrane</keyword>
<evidence type="ECO:0000256" key="7">
    <source>
        <dbReference type="ARBA" id="ARBA00023128"/>
    </source>
</evidence>
<evidence type="ECO:0000313" key="10">
    <source>
        <dbReference type="EMBL" id="KAL2040421.1"/>
    </source>
</evidence>
<gene>
    <name evidence="10" type="ORF">N7G274_006864</name>
</gene>
<dbReference type="InterPro" id="IPR038552">
    <property type="entry name" value="Tim21_IMS_sf"/>
</dbReference>
<evidence type="ECO:0000256" key="2">
    <source>
        <dbReference type="ARBA" id="ARBA00010867"/>
    </source>
</evidence>
<organism evidence="10 11">
    <name type="scientific">Stereocaulon virgatum</name>
    <dbReference type="NCBI Taxonomy" id="373712"/>
    <lineage>
        <taxon>Eukaryota</taxon>
        <taxon>Fungi</taxon>
        <taxon>Dikarya</taxon>
        <taxon>Ascomycota</taxon>
        <taxon>Pezizomycotina</taxon>
        <taxon>Lecanoromycetes</taxon>
        <taxon>OSLEUM clade</taxon>
        <taxon>Lecanoromycetidae</taxon>
        <taxon>Lecanorales</taxon>
        <taxon>Lecanorineae</taxon>
        <taxon>Stereocaulaceae</taxon>
        <taxon>Stereocaulon</taxon>
    </lineage>
</organism>
<dbReference type="Proteomes" id="UP001590950">
    <property type="component" value="Unassembled WGS sequence"/>
</dbReference>
<evidence type="ECO:0000256" key="1">
    <source>
        <dbReference type="ARBA" id="ARBA00004304"/>
    </source>
</evidence>
<sequence length="248" mass="27594">MAVYNAIGARYVAHAAHVNRQSPYLALLKTTASSVPPKRPSPFSLARLHATSDSIGGQKTLSRKQVTIRNDDGRVQWEDLTTGEKAARTTQQTFNLGVILAGLCGTIAVVYIMYTEVFASDSKTRLFNRAVDRIRSEPQALELLGDRKTIRAFGEPTSSKWSRNRPIASSTNVDETGIEHFHMHFNVVGSAKSGVVNLHMVRDPAHKDWVYRSLALDVPGHPRIYLENADAAREQKKPGFKMLGVQWR</sequence>
<keyword evidence="5" id="KW-0809">Transit peptide</keyword>
<comment type="subunit">
    <text evidence="9">Component of the TIM23 complex.</text>
</comment>
<dbReference type="EMBL" id="JBEFKJ010000021">
    <property type="protein sequence ID" value="KAL2040421.1"/>
    <property type="molecule type" value="Genomic_DNA"/>
</dbReference>
<evidence type="ECO:0000256" key="9">
    <source>
        <dbReference type="RuleBase" id="RU367142"/>
    </source>
</evidence>
<dbReference type="PANTHER" id="PTHR13032">
    <property type="entry name" value="MITOCHONDRIAL IMPORT INNER MEMBRANE TRANSLOCASE SUBUNIT TIM21"/>
    <property type="match status" value="1"/>
</dbReference>
<evidence type="ECO:0000256" key="3">
    <source>
        <dbReference type="ARBA" id="ARBA00020726"/>
    </source>
</evidence>
<keyword evidence="9" id="KW-0811">Translocation</keyword>
<feature type="transmembrane region" description="Helical" evidence="9">
    <location>
        <begin position="94"/>
        <end position="114"/>
    </location>
</feature>
<accession>A0ABR4A4Z2</accession>
<keyword evidence="8 9" id="KW-0472">Membrane</keyword>
<evidence type="ECO:0000256" key="8">
    <source>
        <dbReference type="ARBA" id="ARBA00023136"/>
    </source>
</evidence>